<comment type="caution">
    <text evidence="2">The sequence shown here is derived from an EMBL/GenBank/DDBJ whole genome shotgun (WGS) entry which is preliminary data.</text>
</comment>
<dbReference type="Gene3D" id="1.10.1040.10">
    <property type="entry name" value="N-(1-d-carboxylethyl)-l-norvaline Dehydrogenase, domain 2"/>
    <property type="match status" value="1"/>
</dbReference>
<dbReference type="AlphaFoldDB" id="A0A5J4PCY8"/>
<dbReference type="GO" id="GO:0019592">
    <property type="term" value="P:mannitol catabolic process"/>
    <property type="evidence" value="ECO:0007669"/>
    <property type="project" value="TreeGrafter"/>
</dbReference>
<dbReference type="PANTHER" id="PTHR30524">
    <property type="entry name" value="MANNITOL-1-PHOSPHATE 5-DEHYDROGENASE"/>
    <property type="match status" value="1"/>
</dbReference>
<dbReference type="GO" id="GO:0005829">
    <property type="term" value="C:cytosol"/>
    <property type="evidence" value="ECO:0007669"/>
    <property type="project" value="TreeGrafter"/>
</dbReference>
<dbReference type="PANTHER" id="PTHR30524:SF0">
    <property type="entry name" value="ALTRONATE OXIDOREDUCTASE-RELATED"/>
    <property type="match status" value="1"/>
</dbReference>
<feature type="non-terminal residue" evidence="2">
    <location>
        <position position="1"/>
    </location>
</feature>
<keyword evidence="2" id="KW-0560">Oxidoreductase</keyword>
<dbReference type="SUPFAM" id="SSF48179">
    <property type="entry name" value="6-phosphogluconate dehydrogenase C-terminal domain-like"/>
    <property type="match status" value="1"/>
</dbReference>
<feature type="domain" description="Mannitol dehydrogenase C-terminal" evidence="1">
    <location>
        <begin position="3"/>
        <end position="135"/>
    </location>
</feature>
<accession>A0A5J4PCY8</accession>
<proteinExistence type="predicted"/>
<sequence>EKERTQFANDVLERFNNPFVDHQVTSIMLNSFAKYKTRDLPGLKTYLQRKGKLPEGLVVGLAAIITYYKGGVRDDGVAIVPNDAPEILSFIKELWAGKDMEKIANGVLSAAFIWEEDLNKLPGLTEMLTSYLASIQREGMLQTVKHILS</sequence>
<dbReference type="EMBL" id="SNRY01009636">
    <property type="protein sequence ID" value="KAA6306800.1"/>
    <property type="molecule type" value="Genomic_DNA"/>
</dbReference>
<dbReference type="InterPro" id="IPR013118">
    <property type="entry name" value="Mannitol_DH_C"/>
</dbReference>
<dbReference type="InterPro" id="IPR013328">
    <property type="entry name" value="6PGD_dom2"/>
</dbReference>
<organism evidence="2">
    <name type="scientific">termite gut metagenome</name>
    <dbReference type="NCBI Taxonomy" id="433724"/>
    <lineage>
        <taxon>unclassified sequences</taxon>
        <taxon>metagenomes</taxon>
        <taxon>organismal metagenomes</taxon>
    </lineage>
</organism>
<protein>
    <submittedName>
        <fullName evidence="2">Tagaturonate reductase</fullName>
        <ecNumber evidence="2">1.1.1.58</ecNumber>
    </submittedName>
</protein>
<dbReference type="Pfam" id="PF08125">
    <property type="entry name" value="Mannitol_dh_C"/>
    <property type="match status" value="1"/>
</dbReference>
<dbReference type="GO" id="GO:0009026">
    <property type="term" value="F:tagaturonate reductase activity"/>
    <property type="evidence" value="ECO:0007669"/>
    <property type="project" value="UniProtKB-EC"/>
</dbReference>
<dbReference type="InterPro" id="IPR008927">
    <property type="entry name" value="6-PGluconate_DH-like_C_sf"/>
</dbReference>
<name>A0A5J4PCY8_9ZZZZ</name>
<gene>
    <name evidence="2" type="ORF">EZS27_041538</name>
</gene>
<dbReference type="EC" id="1.1.1.58" evidence="2"/>
<evidence type="ECO:0000259" key="1">
    <source>
        <dbReference type="Pfam" id="PF08125"/>
    </source>
</evidence>
<evidence type="ECO:0000313" key="2">
    <source>
        <dbReference type="EMBL" id="KAA6306800.1"/>
    </source>
</evidence>
<dbReference type="GO" id="GO:0008926">
    <property type="term" value="F:mannitol-1-phosphate 5-dehydrogenase activity"/>
    <property type="evidence" value="ECO:0007669"/>
    <property type="project" value="TreeGrafter"/>
</dbReference>
<reference evidence="2" key="1">
    <citation type="submission" date="2019-03" db="EMBL/GenBank/DDBJ databases">
        <title>Single cell metagenomics reveals metabolic interactions within the superorganism composed of flagellate Streblomastix strix and complex community of Bacteroidetes bacteria on its surface.</title>
        <authorList>
            <person name="Treitli S.C."/>
            <person name="Kolisko M."/>
            <person name="Husnik F."/>
            <person name="Keeling P."/>
            <person name="Hampl V."/>
        </authorList>
    </citation>
    <scope>NUCLEOTIDE SEQUENCE</scope>
    <source>
        <strain evidence="2">STM</strain>
    </source>
</reference>